<dbReference type="InterPro" id="IPR011009">
    <property type="entry name" value="Kinase-like_dom_sf"/>
</dbReference>
<accession>A0A7J5ZEK5</accession>
<organism evidence="1 2">
    <name type="scientific">Dissostichus mawsoni</name>
    <name type="common">Antarctic cod</name>
    <dbReference type="NCBI Taxonomy" id="36200"/>
    <lineage>
        <taxon>Eukaryota</taxon>
        <taxon>Metazoa</taxon>
        <taxon>Chordata</taxon>
        <taxon>Craniata</taxon>
        <taxon>Vertebrata</taxon>
        <taxon>Euteleostomi</taxon>
        <taxon>Actinopterygii</taxon>
        <taxon>Neopterygii</taxon>
        <taxon>Teleostei</taxon>
        <taxon>Neoteleostei</taxon>
        <taxon>Acanthomorphata</taxon>
        <taxon>Eupercaria</taxon>
        <taxon>Perciformes</taxon>
        <taxon>Notothenioidei</taxon>
        <taxon>Nototheniidae</taxon>
        <taxon>Dissostichus</taxon>
    </lineage>
</organism>
<name>A0A7J5ZEK5_DISMA</name>
<dbReference type="Gene3D" id="1.10.510.10">
    <property type="entry name" value="Transferase(Phosphotransferase) domain 1"/>
    <property type="match status" value="1"/>
</dbReference>
<dbReference type="Gene3D" id="3.30.200.20">
    <property type="entry name" value="Phosphorylase Kinase, domain 1"/>
    <property type="match status" value="1"/>
</dbReference>
<reference evidence="1 2" key="1">
    <citation type="submission" date="2020-03" db="EMBL/GenBank/DDBJ databases">
        <title>Dissostichus mawsoni Genome sequencing and assembly.</title>
        <authorList>
            <person name="Park H."/>
        </authorList>
    </citation>
    <scope>NUCLEOTIDE SEQUENCE [LARGE SCALE GENOMIC DNA]</scope>
    <source>
        <strain evidence="1">DM0001</strain>
        <tissue evidence="1">Muscle</tissue>
    </source>
</reference>
<dbReference type="Proteomes" id="UP000518266">
    <property type="component" value="Unassembled WGS sequence"/>
</dbReference>
<evidence type="ECO:0000313" key="1">
    <source>
        <dbReference type="EMBL" id="KAF3859097.1"/>
    </source>
</evidence>
<sequence>MYLCTTAVCVLEKMLLLDPEQRVSASQALDLPFFSEFRDTEEETEAQPYDQTMDNTDLPLDQWKRHTFTEILTFRLPRDSRETAL</sequence>
<dbReference type="OrthoDB" id="192887at2759"/>
<proteinExistence type="predicted"/>
<dbReference type="AlphaFoldDB" id="A0A7J5ZEK5"/>
<dbReference type="SUPFAM" id="SSF56112">
    <property type="entry name" value="Protein kinase-like (PK-like)"/>
    <property type="match status" value="1"/>
</dbReference>
<gene>
    <name evidence="1" type="ORF">F7725_021496</name>
</gene>
<dbReference type="EMBL" id="JAAKFY010000003">
    <property type="protein sequence ID" value="KAF3859097.1"/>
    <property type="molecule type" value="Genomic_DNA"/>
</dbReference>
<protein>
    <submittedName>
        <fullName evidence="1">Uncharacterized protein</fullName>
    </submittedName>
</protein>
<evidence type="ECO:0000313" key="2">
    <source>
        <dbReference type="Proteomes" id="UP000518266"/>
    </source>
</evidence>
<keyword evidence="2" id="KW-1185">Reference proteome</keyword>
<comment type="caution">
    <text evidence="1">The sequence shown here is derived from an EMBL/GenBank/DDBJ whole genome shotgun (WGS) entry which is preliminary data.</text>
</comment>